<feature type="compositionally biased region" description="Polar residues" evidence="8">
    <location>
        <begin position="822"/>
        <end position="839"/>
    </location>
</feature>
<evidence type="ECO:0000256" key="1">
    <source>
        <dbReference type="ARBA" id="ARBA00004123"/>
    </source>
</evidence>
<evidence type="ECO:0000256" key="3">
    <source>
        <dbReference type="ARBA" id="ARBA00022723"/>
    </source>
</evidence>
<dbReference type="SUPFAM" id="SSF56672">
    <property type="entry name" value="DNA/RNA polymerases"/>
    <property type="match status" value="1"/>
</dbReference>
<dbReference type="Pfam" id="PF11799">
    <property type="entry name" value="IMS_C"/>
    <property type="match status" value="1"/>
</dbReference>
<dbReference type="Gene3D" id="3.30.1490.100">
    <property type="entry name" value="DNA polymerase, Y-family, little finger domain"/>
    <property type="match status" value="1"/>
</dbReference>
<dbReference type="Gene3D" id="3.40.1170.60">
    <property type="match status" value="1"/>
</dbReference>
<evidence type="ECO:0000313" key="10">
    <source>
        <dbReference type="EMBL" id="CAK9198857.1"/>
    </source>
</evidence>
<gene>
    <name evidence="10" type="ORF">CSSPTR1EN2_LOCUS4646</name>
</gene>
<evidence type="ECO:0000259" key="9">
    <source>
        <dbReference type="PROSITE" id="PS50173"/>
    </source>
</evidence>
<keyword evidence="6" id="KW-0539">Nucleus</keyword>
<keyword evidence="5" id="KW-0234">DNA repair</keyword>
<dbReference type="InterPro" id="IPR043128">
    <property type="entry name" value="Rev_trsase/Diguanyl_cyclase"/>
</dbReference>
<dbReference type="Pfam" id="PF00817">
    <property type="entry name" value="IMS"/>
    <property type="match status" value="1"/>
</dbReference>
<evidence type="ECO:0000256" key="7">
    <source>
        <dbReference type="ARBA" id="ARBA00044975"/>
    </source>
</evidence>
<feature type="domain" description="UmuC" evidence="9">
    <location>
        <begin position="14"/>
        <end position="251"/>
    </location>
</feature>
<dbReference type="SUPFAM" id="SSF100879">
    <property type="entry name" value="Lesion bypass DNA polymerase (Y-family), little finger domain"/>
    <property type="match status" value="1"/>
</dbReference>
<dbReference type="PIRSF" id="PIRSF036603">
    <property type="entry name" value="DPol_eta"/>
    <property type="match status" value="1"/>
</dbReference>
<keyword evidence="4" id="KW-0227">DNA damage</keyword>
<dbReference type="InterPro" id="IPR036775">
    <property type="entry name" value="DNA_pol_Y-fam_lit_finger_sf"/>
</dbReference>
<organism evidence="10 11">
    <name type="scientific">Sphagnum troendelagicum</name>
    <dbReference type="NCBI Taxonomy" id="128251"/>
    <lineage>
        <taxon>Eukaryota</taxon>
        <taxon>Viridiplantae</taxon>
        <taxon>Streptophyta</taxon>
        <taxon>Embryophyta</taxon>
        <taxon>Bryophyta</taxon>
        <taxon>Sphagnophytina</taxon>
        <taxon>Sphagnopsida</taxon>
        <taxon>Sphagnales</taxon>
        <taxon>Sphagnaceae</taxon>
        <taxon>Sphagnum</taxon>
    </lineage>
</organism>
<keyword evidence="2" id="KW-0808">Transferase</keyword>
<protein>
    <recommendedName>
        <fullName evidence="7">DNA polymerase eta</fullName>
    </recommendedName>
</protein>
<comment type="subcellular location">
    <subcellularLocation>
        <location evidence="1">Nucleus</location>
    </subcellularLocation>
</comment>
<accession>A0ABP0TKE1</accession>
<evidence type="ECO:0000256" key="8">
    <source>
        <dbReference type="SAM" id="MobiDB-lite"/>
    </source>
</evidence>
<feature type="region of interest" description="Disordered" evidence="8">
    <location>
        <begin position="810"/>
        <end position="839"/>
    </location>
</feature>
<feature type="compositionally biased region" description="Basic residues" evidence="8">
    <location>
        <begin position="811"/>
        <end position="820"/>
    </location>
</feature>
<proteinExistence type="predicted"/>
<evidence type="ECO:0000256" key="4">
    <source>
        <dbReference type="ARBA" id="ARBA00022763"/>
    </source>
</evidence>
<dbReference type="Pfam" id="PF21704">
    <property type="entry name" value="POLH-Rev1_HhH"/>
    <property type="match status" value="1"/>
</dbReference>
<keyword evidence="11" id="KW-1185">Reference proteome</keyword>
<dbReference type="Gene3D" id="1.10.150.20">
    <property type="entry name" value="5' to 3' exonuclease, C-terminal subdomain"/>
    <property type="match status" value="1"/>
</dbReference>
<feature type="region of interest" description="Disordered" evidence="8">
    <location>
        <begin position="452"/>
        <end position="534"/>
    </location>
</feature>
<dbReference type="InterPro" id="IPR017961">
    <property type="entry name" value="DNA_pol_Y-fam_little_finger"/>
</dbReference>
<dbReference type="InterPro" id="IPR001126">
    <property type="entry name" value="UmuC"/>
</dbReference>
<feature type="compositionally biased region" description="Low complexity" evidence="8">
    <location>
        <begin position="472"/>
        <end position="483"/>
    </location>
</feature>
<keyword evidence="3" id="KW-0479">Metal-binding</keyword>
<dbReference type="EMBL" id="OZ019904">
    <property type="protein sequence ID" value="CAK9198857.1"/>
    <property type="molecule type" value="Genomic_DNA"/>
</dbReference>
<dbReference type="Proteomes" id="UP001497512">
    <property type="component" value="Chromosome 12"/>
</dbReference>
<sequence>MPVARPEPAETRVIAHLDLDCFYVQVEQRKRPELRGKPSAVVQFNPWKGGGLIAVSYEARRAGVTRNMRGDDAKKVCPDIELVQVPMAHGHAYLAPYRDAGSEVVAILSRMGTCERASVDEVYLDITEAAGARLLEDPPLSQSLSEEAQRTHVLGLVEDGEERMTAGEWLCQRNASRDDQLLACGALIVAELRAAVLQETQFTCSAGIAHNKMLAKLTSSMHKPAQQTVVPSSYVPALLASLPIKKIGQLGGKLGKSLKEDLGVTTAADLLPFPEIKLQDLYGVNTGTWLWNIARGRSGDKVQGRVLPKSHSCSKTFAGPKSLKDMASVMYWLGEMAEELQERLDLDLENNNRTARLLVFHAACHLKGRAQSTNRKFPSKSCTLRYGKDKIVADARVLFEKCLQDFCPSSSLSPLKATGGTSCNWAVTALSVGASNISALPSRVSPITSFFSSPARHSSEEPRICLSPPGSPTSSPSWTPYSLTDEESHLRTADGASCCESSDGKRQGSKPAETPNQDLGSMQDSRAETRKDDSNEMAANIEDEPTSCTPKFGTVGSPLTHKVEFQVLRAHIPAETSLEVTSQKSTLNAGGTGVLEATPILCSPVEEDPTFSIDPDGWFIDTVEECQGEAQSPIVDLSVEDPTFSIAPDAQFIDTVEECYGEAEPDGEILLSEKPPNRVNEITSATSAARLTTDERGRFSRDKQVRNDEIELQSEAVVATASSDINAEAGSRTQCMLGDQETSMDKCPVIPKVTTGSGRLQDLWQAKSARSVSPKRVQTFSMEWEYKHEEIDEKVLLELPLEIQRELRSSLRLKRPRPPKRTSISDFFQSQSSTSKSPK</sequence>
<evidence type="ECO:0000256" key="2">
    <source>
        <dbReference type="ARBA" id="ARBA00022679"/>
    </source>
</evidence>
<evidence type="ECO:0000256" key="6">
    <source>
        <dbReference type="ARBA" id="ARBA00023242"/>
    </source>
</evidence>
<dbReference type="PANTHER" id="PTHR45873:SF1">
    <property type="entry name" value="DNA POLYMERASE ETA"/>
    <property type="match status" value="1"/>
</dbReference>
<dbReference type="InterPro" id="IPR052230">
    <property type="entry name" value="DNA_polymerase_eta"/>
</dbReference>
<dbReference type="PANTHER" id="PTHR45873">
    <property type="entry name" value="DNA POLYMERASE ETA"/>
    <property type="match status" value="1"/>
</dbReference>
<dbReference type="Gene3D" id="3.30.70.270">
    <property type="match status" value="1"/>
</dbReference>
<evidence type="ECO:0000256" key="5">
    <source>
        <dbReference type="ARBA" id="ARBA00023204"/>
    </source>
</evidence>
<dbReference type="InterPro" id="IPR043502">
    <property type="entry name" value="DNA/RNA_pol_sf"/>
</dbReference>
<name>A0ABP0TKE1_9BRYO</name>
<dbReference type="PROSITE" id="PS50173">
    <property type="entry name" value="UMUC"/>
    <property type="match status" value="1"/>
</dbReference>
<feature type="compositionally biased region" description="Polar residues" evidence="8">
    <location>
        <begin position="514"/>
        <end position="524"/>
    </location>
</feature>
<reference evidence="10" key="1">
    <citation type="submission" date="2024-02" db="EMBL/GenBank/DDBJ databases">
        <authorList>
            <consortium name="ELIXIR-Norway"/>
            <consortium name="Elixir Norway"/>
        </authorList>
    </citation>
    <scope>NUCLEOTIDE SEQUENCE</scope>
</reference>
<evidence type="ECO:0000313" key="11">
    <source>
        <dbReference type="Proteomes" id="UP001497512"/>
    </source>
</evidence>
<feature type="compositionally biased region" description="Basic and acidic residues" evidence="8">
    <location>
        <begin position="525"/>
        <end position="534"/>
    </location>
</feature>